<gene>
    <name evidence="1" type="ORF">TUEID40_06528</name>
</gene>
<dbReference type="AlphaFoldDB" id="A0A5E5RAA3"/>
<protein>
    <submittedName>
        <fullName evidence="1">Uncharacterized protein</fullName>
    </submittedName>
</protein>
<dbReference type="RefSeq" id="WP_034019125.1">
    <property type="nucleotide sequence ID" value="NZ_CATOZF010000021.1"/>
</dbReference>
<evidence type="ECO:0000313" key="1">
    <source>
        <dbReference type="EMBL" id="VVH85305.1"/>
    </source>
</evidence>
<dbReference type="EMBL" id="LR700249">
    <property type="protein sequence ID" value="VVH85305.1"/>
    <property type="molecule type" value="Genomic_DNA"/>
</dbReference>
<name>A0A5E5RAA3_PSEAI</name>
<accession>A0A5E5RAA3</accession>
<reference evidence="1" key="1">
    <citation type="submission" date="2019-09" db="EMBL/GenBank/DDBJ databases">
        <authorList>
            <person name="Gross C."/>
            <person name="Bohn E."/>
        </authorList>
    </citation>
    <scope>NUCLEOTIDE SEQUENCE</scope>
    <source>
        <strain evidence="1">ID40</strain>
        <plasmid evidence="1">1</plasmid>
    </source>
</reference>
<organism evidence="1">
    <name type="scientific">Pseudomonas aeruginosa</name>
    <dbReference type="NCBI Taxonomy" id="287"/>
    <lineage>
        <taxon>Bacteria</taxon>
        <taxon>Pseudomonadati</taxon>
        <taxon>Pseudomonadota</taxon>
        <taxon>Gammaproteobacteria</taxon>
        <taxon>Pseudomonadales</taxon>
        <taxon>Pseudomonadaceae</taxon>
        <taxon>Pseudomonas</taxon>
    </lineage>
</organism>
<proteinExistence type="predicted"/>
<sequence length="131" mass="14329">MSLLTLEDLAWLRQYRESLSGWSRYQLAKLRGASCGELMDIAGQVLVFDRDRYVLAQDLAASVLEGVGNSQIHEQWEYECACAVHRAAARLSTSDGEVLIAAGGYADQPLGELSSASFEAVHEAFLALYGE</sequence>
<keyword evidence="1" id="KW-0614">Plasmid</keyword>
<geneLocation type="plasmid" evidence="1">
    <name>1</name>
</geneLocation>